<gene>
    <name evidence="1" type="ORF">BV22DRAFT_1023699</name>
</gene>
<keyword evidence="2" id="KW-1185">Reference proteome</keyword>
<dbReference type="EMBL" id="MU266703">
    <property type="protein sequence ID" value="KAH7919025.1"/>
    <property type="molecule type" value="Genomic_DNA"/>
</dbReference>
<proteinExistence type="predicted"/>
<evidence type="ECO:0000313" key="2">
    <source>
        <dbReference type="Proteomes" id="UP000790709"/>
    </source>
</evidence>
<accession>A0ACB8B0I0</accession>
<feature type="non-terminal residue" evidence="1">
    <location>
        <position position="1"/>
    </location>
</feature>
<reference evidence="1" key="1">
    <citation type="journal article" date="2021" name="New Phytol.">
        <title>Evolutionary innovations through gain and loss of genes in the ectomycorrhizal Boletales.</title>
        <authorList>
            <person name="Wu G."/>
            <person name="Miyauchi S."/>
            <person name="Morin E."/>
            <person name="Kuo A."/>
            <person name="Drula E."/>
            <person name="Varga T."/>
            <person name="Kohler A."/>
            <person name="Feng B."/>
            <person name="Cao Y."/>
            <person name="Lipzen A."/>
            <person name="Daum C."/>
            <person name="Hundley H."/>
            <person name="Pangilinan J."/>
            <person name="Johnson J."/>
            <person name="Barry K."/>
            <person name="LaButti K."/>
            <person name="Ng V."/>
            <person name="Ahrendt S."/>
            <person name="Min B."/>
            <person name="Choi I.G."/>
            <person name="Park H."/>
            <person name="Plett J.M."/>
            <person name="Magnuson J."/>
            <person name="Spatafora J.W."/>
            <person name="Nagy L.G."/>
            <person name="Henrissat B."/>
            <person name="Grigoriev I.V."/>
            <person name="Yang Z.L."/>
            <person name="Xu J."/>
            <person name="Martin F.M."/>
        </authorList>
    </citation>
    <scope>NUCLEOTIDE SEQUENCE</scope>
    <source>
        <strain evidence="1">KUC20120723A-06</strain>
    </source>
</reference>
<name>A0ACB8B0I0_9AGAM</name>
<organism evidence="1 2">
    <name type="scientific">Leucogyrophana mollusca</name>
    <dbReference type="NCBI Taxonomy" id="85980"/>
    <lineage>
        <taxon>Eukaryota</taxon>
        <taxon>Fungi</taxon>
        <taxon>Dikarya</taxon>
        <taxon>Basidiomycota</taxon>
        <taxon>Agaricomycotina</taxon>
        <taxon>Agaricomycetes</taxon>
        <taxon>Agaricomycetidae</taxon>
        <taxon>Boletales</taxon>
        <taxon>Boletales incertae sedis</taxon>
        <taxon>Leucogyrophana</taxon>
    </lineage>
</organism>
<comment type="caution">
    <text evidence="1">The sequence shown here is derived from an EMBL/GenBank/DDBJ whole genome shotgun (WGS) entry which is preliminary data.</text>
</comment>
<sequence>PFTSQQDWEMASWLLRSGLSMGSINSLLSLELMQKLPLSFRMAKELHGHAELLPSGPRWLSKVIPTTFPTKSPIVLYWCDPLECLESLFNNPLYHGKIDFTP</sequence>
<protein>
    <submittedName>
        <fullName evidence="1">Uncharacterized protein</fullName>
    </submittedName>
</protein>
<dbReference type="Proteomes" id="UP000790709">
    <property type="component" value="Unassembled WGS sequence"/>
</dbReference>
<evidence type="ECO:0000313" key="1">
    <source>
        <dbReference type="EMBL" id="KAH7919025.1"/>
    </source>
</evidence>